<keyword evidence="4" id="KW-1185">Reference proteome</keyword>
<organism evidence="3 4">
    <name type="scientific">Nocardioides eburneus</name>
    <dbReference type="NCBI Taxonomy" id="3231482"/>
    <lineage>
        <taxon>Bacteria</taxon>
        <taxon>Bacillati</taxon>
        <taxon>Actinomycetota</taxon>
        <taxon>Actinomycetes</taxon>
        <taxon>Propionibacteriales</taxon>
        <taxon>Nocardioidaceae</taxon>
        <taxon>Nocardioides</taxon>
    </lineage>
</organism>
<evidence type="ECO:0000313" key="3">
    <source>
        <dbReference type="EMBL" id="MEX0427735.1"/>
    </source>
</evidence>
<name>A0ABV3T0C9_9ACTN</name>
<feature type="region of interest" description="Disordered" evidence="1">
    <location>
        <begin position="1"/>
        <end position="25"/>
    </location>
</feature>
<gene>
    <name evidence="3" type="primary">sepH</name>
    <name evidence="3" type="ORF">AB3X52_08905</name>
</gene>
<comment type="caution">
    <text evidence="3">The sequence shown here is derived from an EMBL/GenBank/DDBJ whole genome shotgun (WGS) entry which is preliminary data.</text>
</comment>
<evidence type="ECO:0000259" key="2">
    <source>
        <dbReference type="Pfam" id="PF11268"/>
    </source>
</evidence>
<feature type="region of interest" description="Disordered" evidence="1">
    <location>
        <begin position="240"/>
        <end position="268"/>
    </location>
</feature>
<feature type="compositionally biased region" description="Low complexity" evidence="1">
    <location>
        <begin position="319"/>
        <end position="330"/>
    </location>
</feature>
<feature type="region of interest" description="Disordered" evidence="1">
    <location>
        <begin position="60"/>
        <end position="80"/>
    </location>
</feature>
<dbReference type="Proteomes" id="UP001556631">
    <property type="component" value="Unassembled WGS sequence"/>
</dbReference>
<dbReference type="InterPro" id="IPR047682">
    <property type="entry name" value="SepH-like"/>
</dbReference>
<feature type="compositionally biased region" description="Basic residues" evidence="1">
    <location>
        <begin position="334"/>
        <end position="343"/>
    </location>
</feature>
<proteinExistence type="predicted"/>
<dbReference type="RefSeq" id="WP_367993404.1">
    <property type="nucleotide sequence ID" value="NZ_JBFPJR010000012.1"/>
</dbReference>
<evidence type="ECO:0000256" key="1">
    <source>
        <dbReference type="SAM" id="MobiDB-lite"/>
    </source>
</evidence>
<evidence type="ECO:0000313" key="4">
    <source>
        <dbReference type="Proteomes" id="UP001556631"/>
    </source>
</evidence>
<sequence length="359" mass="38446">MSADELPLTPAQLPEQGSVADARPQGLTLVSVSRDGRRMLFVDEAGHEFTVDVDDRLRAALPADSPRRSEPPVNQTSSLRPRDIQARIRAGESAEEVAAAAGTTPEKIMAFAGPVLAEREHMAERAQKASVRRKAGEAGTARTLGDAVAAHLRTVGLDPEGVVTWDSYRRPDGRWKLTGEYDTPARAGIAELTFDVQGNYVGLDNDDARWLVGDRVTVTSEVVQPVVDDLRAARARRLQAPVAPEPAETPEAPEAPAAPPAATSAPSVDPIDAVEDTVETPLEVDTPVEAYLFDDPVAPARRTPDEPASPEPSEDKSAAEQPAAEEAPAEPAKPRRTSRRKRASVPSWDEIMFGGGKSE</sequence>
<protein>
    <submittedName>
        <fullName evidence="3">Septation protein SepH</fullName>
    </submittedName>
</protein>
<feature type="domain" description="DUF3071" evidence="2">
    <location>
        <begin position="27"/>
        <end position="194"/>
    </location>
</feature>
<dbReference type="InterPro" id="IPR021421">
    <property type="entry name" value="DUF3071"/>
</dbReference>
<reference evidence="3 4" key="1">
    <citation type="submission" date="2024-07" db="EMBL/GenBank/DDBJ databases">
        <authorList>
            <person name="Lee S."/>
            <person name="Kang M."/>
        </authorList>
    </citation>
    <scope>NUCLEOTIDE SEQUENCE [LARGE SCALE GENOMIC DNA]</scope>
    <source>
        <strain evidence="3 4">DS6</strain>
    </source>
</reference>
<dbReference type="EMBL" id="JBFPJR010000012">
    <property type="protein sequence ID" value="MEX0427735.1"/>
    <property type="molecule type" value="Genomic_DNA"/>
</dbReference>
<dbReference type="NCBIfam" id="NF040712">
    <property type="entry name" value="SepH"/>
    <property type="match status" value="1"/>
</dbReference>
<dbReference type="Pfam" id="PF11268">
    <property type="entry name" value="DUF3071"/>
    <property type="match status" value="1"/>
</dbReference>
<feature type="region of interest" description="Disordered" evidence="1">
    <location>
        <begin position="281"/>
        <end position="359"/>
    </location>
</feature>
<accession>A0ABV3T0C9</accession>